<dbReference type="GO" id="GO:0009507">
    <property type="term" value="C:chloroplast"/>
    <property type="evidence" value="ECO:0007669"/>
    <property type="project" value="TreeGrafter"/>
</dbReference>
<dbReference type="SUPFAM" id="SSF53474">
    <property type="entry name" value="alpha/beta-Hydrolases"/>
    <property type="match status" value="1"/>
</dbReference>
<dbReference type="EMBL" id="JAKOGI010000323">
    <property type="protein sequence ID" value="KAJ8436941.1"/>
    <property type="molecule type" value="Genomic_DNA"/>
</dbReference>
<organism evidence="7 8">
    <name type="scientific">Carnegiea gigantea</name>
    <dbReference type="NCBI Taxonomy" id="171969"/>
    <lineage>
        <taxon>Eukaryota</taxon>
        <taxon>Viridiplantae</taxon>
        <taxon>Streptophyta</taxon>
        <taxon>Embryophyta</taxon>
        <taxon>Tracheophyta</taxon>
        <taxon>Spermatophyta</taxon>
        <taxon>Magnoliopsida</taxon>
        <taxon>eudicotyledons</taxon>
        <taxon>Gunneridae</taxon>
        <taxon>Pentapetalae</taxon>
        <taxon>Caryophyllales</taxon>
        <taxon>Cactineae</taxon>
        <taxon>Cactaceae</taxon>
        <taxon>Cactoideae</taxon>
        <taxon>Echinocereeae</taxon>
        <taxon>Carnegiea</taxon>
    </lineage>
</organism>
<dbReference type="PANTHER" id="PTHR46812">
    <property type="entry name" value="CARBOXYMETHYLENEBUTENOLIDASE HOMOLOG"/>
    <property type="match status" value="1"/>
</dbReference>
<comment type="caution">
    <text evidence="7">The sequence shown here is derived from an EMBL/GenBank/DDBJ whole genome shotgun (WGS) entry which is preliminary data.</text>
</comment>
<gene>
    <name evidence="7" type="ORF">Cgig2_017366</name>
</gene>
<dbReference type="InterPro" id="IPR029058">
    <property type="entry name" value="AB_hydrolase_fold"/>
</dbReference>
<dbReference type="Gene3D" id="3.40.50.1820">
    <property type="entry name" value="alpha/beta hydrolase"/>
    <property type="match status" value="1"/>
</dbReference>
<evidence type="ECO:0000259" key="6">
    <source>
        <dbReference type="Pfam" id="PF01738"/>
    </source>
</evidence>
<sequence length="320" mass="35286">MGLASSPSHMLNLPPAIINNNQSKFSLLRSLYPSLRSPSSLSSSFSLLPTSFAYRKEAVLGTQEQRRVQVFCSQLTVEEVSDEDACELVNGSEIKVGEDSDEIRAYLFKAIKNNNGVGILLLSDVFGFEDSFTRDFAYRVACNGFNVLVPDLFRGDPWSRDRPNAIFEQWLAKQDPDRVAKDIGTSTKWMEDEFTAAQIPRKLGIIGFCYGGGPVVEVLARDQNSTFGTGVSFNGTRMSLNAMQNVKVPVLFITGDNDPLCPVGTLAELEKAIGKGSRVVVFKGRGHGFVHRPESPEEDADADEAFMIMRTWLCDHLLAS</sequence>
<comment type="similarity">
    <text evidence="2">Belongs to the dienelactone hydrolase family.</text>
</comment>
<evidence type="ECO:0000256" key="4">
    <source>
        <dbReference type="ARBA" id="ARBA00022490"/>
    </source>
</evidence>
<evidence type="ECO:0000256" key="1">
    <source>
        <dbReference type="ARBA" id="ARBA00004514"/>
    </source>
</evidence>
<feature type="domain" description="Dienelactone hydrolase" evidence="6">
    <location>
        <begin position="103"/>
        <end position="313"/>
    </location>
</feature>
<dbReference type="AlphaFoldDB" id="A0A9Q1K5T7"/>
<dbReference type="PANTHER" id="PTHR46812:SF1">
    <property type="entry name" value="CARBOXYMETHYLENEBUTENOLIDASE HOMOLOG"/>
    <property type="match status" value="1"/>
</dbReference>
<keyword evidence="8" id="KW-1185">Reference proteome</keyword>
<reference evidence="7" key="1">
    <citation type="submission" date="2022-04" db="EMBL/GenBank/DDBJ databases">
        <title>Carnegiea gigantea Genome sequencing and assembly v2.</title>
        <authorList>
            <person name="Copetti D."/>
            <person name="Sanderson M.J."/>
            <person name="Burquez A."/>
            <person name="Wojciechowski M.F."/>
        </authorList>
    </citation>
    <scope>NUCLEOTIDE SEQUENCE</scope>
    <source>
        <strain evidence="7">SGP5-SGP5p</strain>
        <tissue evidence="7">Aerial part</tissue>
    </source>
</reference>
<evidence type="ECO:0000256" key="3">
    <source>
        <dbReference type="ARBA" id="ARBA00014180"/>
    </source>
</evidence>
<evidence type="ECO:0000256" key="2">
    <source>
        <dbReference type="ARBA" id="ARBA00008456"/>
    </source>
</evidence>
<dbReference type="OrthoDB" id="17560at2759"/>
<protein>
    <recommendedName>
        <fullName evidence="3">Carboxymethylenebutenolidase homolog</fullName>
    </recommendedName>
</protein>
<dbReference type="GO" id="GO:0016787">
    <property type="term" value="F:hydrolase activity"/>
    <property type="evidence" value="ECO:0007669"/>
    <property type="project" value="UniProtKB-KW"/>
</dbReference>
<dbReference type="InterPro" id="IPR002925">
    <property type="entry name" value="Dienelactn_hydro"/>
</dbReference>
<comment type="subcellular location">
    <subcellularLocation>
        <location evidence="1">Cytoplasm</location>
        <location evidence="1">Cytosol</location>
    </subcellularLocation>
</comment>
<name>A0A9Q1K5T7_9CARY</name>
<evidence type="ECO:0000313" key="7">
    <source>
        <dbReference type="EMBL" id="KAJ8436941.1"/>
    </source>
</evidence>
<proteinExistence type="inferred from homology"/>
<keyword evidence="4" id="KW-0963">Cytoplasm</keyword>
<dbReference type="InterPro" id="IPR042946">
    <property type="entry name" value="CMBL"/>
</dbReference>
<dbReference type="Proteomes" id="UP001153076">
    <property type="component" value="Unassembled WGS sequence"/>
</dbReference>
<keyword evidence="5" id="KW-0378">Hydrolase</keyword>
<accession>A0A9Q1K5T7</accession>
<dbReference type="GO" id="GO:0005829">
    <property type="term" value="C:cytosol"/>
    <property type="evidence" value="ECO:0007669"/>
    <property type="project" value="UniProtKB-SubCell"/>
</dbReference>
<evidence type="ECO:0000256" key="5">
    <source>
        <dbReference type="ARBA" id="ARBA00022801"/>
    </source>
</evidence>
<evidence type="ECO:0000313" key="8">
    <source>
        <dbReference type="Proteomes" id="UP001153076"/>
    </source>
</evidence>
<dbReference type="Pfam" id="PF01738">
    <property type="entry name" value="DLH"/>
    <property type="match status" value="1"/>
</dbReference>